<dbReference type="PROSITE" id="PS50096">
    <property type="entry name" value="IQ"/>
    <property type="match status" value="2"/>
</dbReference>
<evidence type="ECO:0000256" key="1">
    <source>
        <dbReference type="ARBA" id="ARBA00022860"/>
    </source>
</evidence>
<feature type="region of interest" description="Disordered" evidence="4">
    <location>
        <begin position="48"/>
        <end position="90"/>
    </location>
</feature>
<accession>A0AAQ3KM22</accession>
<dbReference type="SMART" id="SM00015">
    <property type="entry name" value="IQ"/>
    <property type="match status" value="2"/>
</dbReference>
<evidence type="ECO:0000256" key="4">
    <source>
        <dbReference type="SAM" id="MobiDB-lite"/>
    </source>
</evidence>
<dbReference type="PANTHER" id="PTHR32295">
    <property type="entry name" value="IQ-DOMAIN 5-RELATED"/>
    <property type="match status" value="1"/>
</dbReference>
<evidence type="ECO:0000313" key="6">
    <source>
        <dbReference type="EMBL" id="WOL11094.1"/>
    </source>
</evidence>
<dbReference type="EMBL" id="CP136895">
    <property type="protein sequence ID" value="WOL11094.1"/>
    <property type="molecule type" value="Genomic_DNA"/>
</dbReference>
<gene>
    <name evidence="6" type="ORF">Cni_G19855</name>
</gene>
<evidence type="ECO:0000256" key="3">
    <source>
        <dbReference type="ARBA" id="ARBA00024378"/>
    </source>
</evidence>
<evidence type="ECO:0000313" key="7">
    <source>
        <dbReference type="Proteomes" id="UP001327560"/>
    </source>
</evidence>
<comment type="subunit">
    <text evidence="3">Binds to multiple calmodulin (CaM) in the presence of Ca(2+) and CaM-like proteins.</text>
</comment>
<organism evidence="6 7">
    <name type="scientific">Canna indica</name>
    <name type="common">Indian-shot</name>
    <dbReference type="NCBI Taxonomy" id="4628"/>
    <lineage>
        <taxon>Eukaryota</taxon>
        <taxon>Viridiplantae</taxon>
        <taxon>Streptophyta</taxon>
        <taxon>Embryophyta</taxon>
        <taxon>Tracheophyta</taxon>
        <taxon>Spermatophyta</taxon>
        <taxon>Magnoliopsida</taxon>
        <taxon>Liliopsida</taxon>
        <taxon>Zingiberales</taxon>
        <taxon>Cannaceae</taxon>
        <taxon>Canna</taxon>
    </lineage>
</organism>
<proteinExistence type="inferred from homology"/>
<keyword evidence="7" id="KW-1185">Reference proteome</keyword>
<feature type="region of interest" description="Disordered" evidence="4">
    <location>
        <begin position="297"/>
        <end position="334"/>
    </location>
</feature>
<name>A0AAQ3KM22_9LILI</name>
<dbReference type="PANTHER" id="PTHR32295:SF10">
    <property type="entry name" value="PROTEIN IQ-DOMAIN 25"/>
    <property type="match status" value="1"/>
</dbReference>
<evidence type="ECO:0000259" key="5">
    <source>
        <dbReference type="Pfam" id="PF13178"/>
    </source>
</evidence>
<sequence>MRVYSPSLRSSFALSQRAQKLEGEEGEECVCRAMGKATRWLRSILGGGKKDAKVQNDSENGREAKEKEKKRWSFARPRQPPAESMGSHSPASPLEMAWLRSFYGDGEEGSNHAVAVAVATAAAANAALTAAQAAMVRLKSFHGERTTSCGSYERWAAAVKIQTAFRCHLAKKALRALKALVKLQALVRGFLVRKQASIAHRRLQALIRAQSAARSRQHGEFSRRRSFERLNSRVVRCKDVASEKNYEFDESPKNLESEGFKSKSKSFRKTSSSNLNALEELVSSPVLYKVPPRLSIPSCRNSDDRQNSPCLKTAQSTPRLRPGTPARSFAMSPSSCPNYMASTTSFVAKARAESAPKQRPEKACTPRKKVSGKEEMGGGRSPLRARAVGKLDRSPMAGRESAMYNFFNENW</sequence>
<dbReference type="InterPro" id="IPR025064">
    <property type="entry name" value="DUF4005"/>
</dbReference>
<dbReference type="Pfam" id="PF00612">
    <property type="entry name" value="IQ"/>
    <property type="match status" value="2"/>
</dbReference>
<evidence type="ECO:0000256" key="2">
    <source>
        <dbReference type="ARBA" id="ARBA00024341"/>
    </source>
</evidence>
<dbReference type="Pfam" id="PF13178">
    <property type="entry name" value="DUF4005"/>
    <property type="match status" value="1"/>
</dbReference>
<feature type="region of interest" description="Disordered" evidence="4">
    <location>
        <begin position="351"/>
        <end position="394"/>
    </location>
</feature>
<dbReference type="InterPro" id="IPR000048">
    <property type="entry name" value="IQ_motif_EF-hand-BS"/>
</dbReference>
<dbReference type="GO" id="GO:0005516">
    <property type="term" value="F:calmodulin binding"/>
    <property type="evidence" value="ECO:0007669"/>
    <property type="project" value="UniProtKB-KW"/>
</dbReference>
<feature type="domain" description="DUF4005" evidence="5">
    <location>
        <begin position="297"/>
        <end position="365"/>
    </location>
</feature>
<dbReference type="Gene3D" id="1.20.5.190">
    <property type="match status" value="1"/>
</dbReference>
<dbReference type="AlphaFoldDB" id="A0AAQ3KM22"/>
<keyword evidence="1" id="KW-0112">Calmodulin-binding</keyword>
<feature type="compositionally biased region" description="Basic and acidic residues" evidence="4">
    <location>
        <begin position="48"/>
        <end position="71"/>
    </location>
</feature>
<dbReference type="Proteomes" id="UP001327560">
    <property type="component" value="Chromosome 6"/>
</dbReference>
<comment type="similarity">
    <text evidence="2">Belongs to the IQD family.</text>
</comment>
<feature type="compositionally biased region" description="Basic and acidic residues" evidence="4">
    <location>
        <begin position="351"/>
        <end position="364"/>
    </location>
</feature>
<reference evidence="6 7" key="1">
    <citation type="submission" date="2023-10" db="EMBL/GenBank/DDBJ databases">
        <title>Chromosome-scale genome assembly provides insights into flower coloration mechanisms of Canna indica.</title>
        <authorList>
            <person name="Li C."/>
        </authorList>
    </citation>
    <scope>NUCLEOTIDE SEQUENCE [LARGE SCALE GENOMIC DNA]</scope>
    <source>
        <tissue evidence="6">Flower</tissue>
    </source>
</reference>
<feature type="compositionally biased region" description="Polar residues" evidence="4">
    <location>
        <begin position="307"/>
        <end position="318"/>
    </location>
</feature>
<protein>
    <submittedName>
        <fullName evidence="6">Protein IQ-DOMAIN 14-like</fullName>
    </submittedName>
</protein>